<dbReference type="Proteomes" id="UP001628179">
    <property type="component" value="Unassembled WGS sequence"/>
</dbReference>
<dbReference type="CDD" id="cd12811">
    <property type="entry name" value="MALA"/>
    <property type="match status" value="1"/>
</dbReference>
<evidence type="ECO:0000313" key="2">
    <source>
        <dbReference type="EMBL" id="GAB1316067.1"/>
    </source>
</evidence>
<dbReference type="GeneID" id="98177020"/>
<comment type="caution">
    <text evidence="2">The sequence shown here is derived from an EMBL/GenBank/DDBJ whole genome shotgun (WGS) entry which is preliminary data.</text>
</comment>
<keyword evidence="1" id="KW-0732">Signal</keyword>
<evidence type="ECO:0000313" key="3">
    <source>
        <dbReference type="Proteomes" id="UP001628179"/>
    </source>
</evidence>
<feature type="signal peptide" evidence="1">
    <location>
        <begin position="1"/>
        <end position="21"/>
    </location>
</feature>
<keyword evidence="3" id="KW-1185">Reference proteome</keyword>
<gene>
    <name evidence="2" type="ORF">MFIFM68171_06277</name>
</gene>
<name>A0ABQ0GE83_9PEZI</name>
<sequence length="353" mass="39044">MRPKLTSYYLTSALLSAFVLSHPNHNYRPCPPLPPGRITIQAYQLYPENLSWDANLCQAYISILYNSSIGIYSPATSQLSVLPIPSQTLNPTYHIAGVIWDKHSSLVSAVVTQALAFRTGGVNITGDNWLNKYDPAAGRWLWSANLTTVSGGRYGGFNDVAHDRAGNSWVCGTFPGTILKVDKTGRHITEWYVPRQVNRMVWGFTGIEVVGRALLVVDVAKGALLRFEDIRKEKGGEPVRVPVEPVPTIVRSDAMRLPDKYGGKVLLITDQSRGVLVLRSRDKWKTAEYLGLVPNDATLPPGALTAAVSQMANRIYMVPNWFGEPRVEGTLTGNRTTFYLVDITEQVDELLSK</sequence>
<protein>
    <submittedName>
        <fullName evidence="2">Trichothecene biosynthesis protein</fullName>
    </submittedName>
</protein>
<reference evidence="2 3" key="1">
    <citation type="submission" date="2024-09" db="EMBL/GenBank/DDBJ databases">
        <title>Itraconazole resistance in Madurella fahalii resulting from another homologue of gene encoding cytochrome P450 14-alpha sterol demethylase (CYP51).</title>
        <authorList>
            <person name="Yoshioka I."/>
            <person name="Fahal A.H."/>
            <person name="Kaneko S."/>
            <person name="Yaguchi T."/>
        </authorList>
    </citation>
    <scope>NUCLEOTIDE SEQUENCE [LARGE SCALE GENOMIC DNA]</scope>
    <source>
        <strain evidence="2 3">IFM 68171</strain>
    </source>
</reference>
<dbReference type="EMBL" id="BAAFSV010000003">
    <property type="protein sequence ID" value="GAB1316067.1"/>
    <property type="molecule type" value="Genomic_DNA"/>
</dbReference>
<dbReference type="SUPFAM" id="SSF63829">
    <property type="entry name" value="Calcium-dependent phosphotriesterase"/>
    <property type="match status" value="1"/>
</dbReference>
<feature type="chain" id="PRO_5045912131" evidence="1">
    <location>
        <begin position="22"/>
        <end position="353"/>
    </location>
</feature>
<dbReference type="RefSeq" id="XP_070917798.1">
    <property type="nucleotide sequence ID" value="XM_071061697.1"/>
</dbReference>
<organism evidence="2 3">
    <name type="scientific">Madurella fahalii</name>
    <dbReference type="NCBI Taxonomy" id="1157608"/>
    <lineage>
        <taxon>Eukaryota</taxon>
        <taxon>Fungi</taxon>
        <taxon>Dikarya</taxon>
        <taxon>Ascomycota</taxon>
        <taxon>Pezizomycotina</taxon>
        <taxon>Sordariomycetes</taxon>
        <taxon>Sordariomycetidae</taxon>
        <taxon>Sordariales</taxon>
        <taxon>Sordariales incertae sedis</taxon>
        <taxon>Madurella</taxon>
    </lineage>
</organism>
<proteinExistence type="predicted"/>
<accession>A0ABQ0GE83</accession>
<evidence type="ECO:0000256" key="1">
    <source>
        <dbReference type="SAM" id="SignalP"/>
    </source>
</evidence>
<dbReference type="InterPro" id="IPR054550">
    <property type="entry name" value="Mala_s_1-like"/>
</dbReference>